<keyword evidence="3" id="KW-1185">Reference proteome</keyword>
<feature type="transmembrane region" description="Helical" evidence="1">
    <location>
        <begin position="45"/>
        <end position="62"/>
    </location>
</feature>
<dbReference type="AlphaFoldDB" id="A0A5B7EX42"/>
<proteinExistence type="predicted"/>
<name>A0A5B7EX42_PORTR</name>
<organism evidence="2 3">
    <name type="scientific">Portunus trituberculatus</name>
    <name type="common">Swimming crab</name>
    <name type="synonym">Neptunus trituberculatus</name>
    <dbReference type="NCBI Taxonomy" id="210409"/>
    <lineage>
        <taxon>Eukaryota</taxon>
        <taxon>Metazoa</taxon>
        <taxon>Ecdysozoa</taxon>
        <taxon>Arthropoda</taxon>
        <taxon>Crustacea</taxon>
        <taxon>Multicrustacea</taxon>
        <taxon>Malacostraca</taxon>
        <taxon>Eumalacostraca</taxon>
        <taxon>Eucarida</taxon>
        <taxon>Decapoda</taxon>
        <taxon>Pleocyemata</taxon>
        <taxon>Brachyura</taxon>
        <taxon>Eubrachyura</taxon>
        <taxon>Portunoidea</taxon>
        <taxon>Portunidae</taxon>
        <taxon>Portuninae</taxon>
        <taxon>Portunus</taxon>
    </lineage>
</organism>
<accession>A0A5B7EX42</accession>
<evidence type="ECO:0000313" key="2">
    <source>
        <dbReference type="EMBL" id="MPC37579.1"/>
    </source>
</evidence>
<reference evidence="2 3" key="1">
    <citation type="submission" date="2019-05" db="EMBL/GenBank/DDBJ databases">
        <title>Another draft genome of Portunus trituberculatus and its Hox gene families provides insights of decapod evolution.</title>
        <authorList>
            <person name="Jeong J.-H."/>
            <person name="Song I."/>
            <person name="Kim S."/>
            <person name="Choi T."/>
            <person name="Kim D."/>
            <person name="Ryu S."/>
            <person name="Kim W."/>
        </authorList>
    </citation>
    <scope>NUCLEOTIDE SEQUENCE [LARGE SCALE GENOMIC DNA]</scope>
    <source>
        <tissue evidence="2">Muscle</tissue>
    </source>
</reference>
<evidence type="ECO:0000313" key="3">
    <source>
        <dbReference type="Proteomes" id="UP000324222"/>
    </source>
</evidence>
<feature type="transmembrane region" description="Helical" evidence="1">
    <location>
        <begin position="83"/>
        <end position="105"/>
    </location>
</feature>
<keyword evidence="1" id="KW-1133">Transmembrane helix</keyword>
<comment type="caution">
    <text evidence="2">The sequence shown here is derived from an EMBL/GenBank/DDBJ whole genome shotgun (WGS) entry which is preliminary data.</text>
</comment>
<dbReference type="EMBL" id="VSRR010003823">
    <property type="protein sequence ID" value="MPC37579.1"/>
    <property type="molecule type" value="Genomic_DNA"/>
</dbReference>
<protein>
    <submittedName>
        <fullName evidence="2">Uncharacterized protein</fullName>
    </submittedName>
</protein>
<keyword evidence="1" id="KW-0812">Transmembrane</keyword>
<keyword evidence="1" id="KW-0472">Membrane</keyword>
<evidence type="ECO:0000256" key="1">
    <source>
        <dbReference type="SAM" id="Phobius"/>
    </source>
</evidence>
<gene>
    <name evidence="2" type="ORF">E2C01_031066</name>
</gene>
<dbReference type="Proteomes" id="UP000324222">
    <property type="component" value="Unassembled WGS sequence"/>
</dbReference>
<sequence length="113" mass="12532">MTFQKSSNLPLLSSRSMVEKRAAAPLLALIGHLFRRFSRYLLGGFVHSAAGAFLSGITWKSANRLARRRAARFSLQRPVTGDVLRWFAGVRLVVNFSLILLIHLLGATRAVVL</sequence>